<organism evidence="2 3">
    <name type="scientific">Senna tora</name>
    <dbReference type="NCBI Taxonomy" id="362788"/>
    <lineage>
        <taxon>Eukaryota</taxon>
        <taxon>Viridiplantae</taxon>
        <taxon>Streptophyta</taxon>
        <taxon>Embryophyta</taxon>
        <taxon>Tracheophyta</taxon>
        <taxon>Spermatophyta</taxon>
        <taxon>Magnoliopsida</taxon>
        <taxon>eudicotyledons</taxon>
        <taxon>Gunneridae</taxon>
        <taxon>Pentapetalae</taxon>
        <taxon>rosids</taxon>
        <taxon>fabids</taxon>
        <taxon>Fabales</taxon>
        <taxon>Fabaceae</taxon>
        <taxon>Caesalpinioideae</taxon>
        <taxon>Cassia clade</taxon>
        <taxon>Senna</taxon>
    </lineage>
</organism>
<name>A0A834X062_9FABA</name>
<dbReference type="Proteomes" id="UP000634136">
    <property type="component" value="Unassembled WGS sequence"/>
</dbReference>
<feature type="region of interest" description="Disordered" evidence="1">
    <location>
        <begin position="1"/>
        <end position="30"/>
    </location>
</feature>
<proteinExistence type="predicted"/>
<reference evidence="2" key="1">
    <citation type="submission" date="2020-09" db="EMBL/GenBank/DDBJ databases">
        <title>Genome-Enabled Discovery of Anthraquinone Biosynthesis in Senna tora.</title>
        <authorList>
            <person name="Kang S.-H."/>
            <person name="Pandey R.P."/>
            <person name="Lee C.-M."/>
            <person name="Sim J.-S."/>
            <person name="Jeong J.-T."/>
            <person name="Choi B.-S."/>
            <person name="Jung M."/>
            <person name="Ginzburg D."/>
            <person name="Zhao K."/>
            <person name="Won S.Y."/>
            <person name="Oh T.-J."/>
            <person name="Yu Y."/>
            <person name="Kim N.-H."/>
            <person name="Lee O.R."/>
            <person name="Lee T.-H."/>
            <person name="Bashyal P."/>
            <person name="Kim T.-S."/>
            <person name="Lee W.-H."/>
            <person name="Kawkins C."/>
            <person name="Kim C.-K."/>
            <person name="Kim J.S."/>
            <person name="Ahn B.O."/>
            <person name="Rhee S.Y."/>
            <person name="Sohng J.K."/>
        </authorList>
    </citation>
    <scope>NUCLEOTIDE SEQUENCE</scope>
    <source>
        <tissue evidence="2">Leaf</tissue>
    </source>
</reference>
<evidence type="ECO:0000313" key="3">
    <source>
        <dbReference type="Proteomes" id="UP000634136"/>
    </source>
</evidence>
<dbReference type="EMBL" id="JAAIUW010000004">
    <property type="protein sequence ID" value="KAF7835746.1"/>
    <property type="molecule type" value="Genomic_DNA"/>
</dbReference>
<dbReference type="AlphaFoldDB" id="A0A834X062"/>
<comment type="caution">
    <text evidence="2">The sequence shown here is derived from an EMBL/GenBank/DDBJ whole genome shotgun (WGS) entry which is preliminary data.</text>
</comment>
<keyword evidence="3" id="KW-1185">Reference proteome</keyword>
<gene>
    <name evidence="2" type="ORF">G2W53_010605</name>
</gene>
<evidence type="ECO:0000256" key="1">
    <source>
        <dbReference type="SAM" id="MobiDB-lite"/>
    </source>
</evidence>
<sequence length="30" mass="3436">MDLHAPEVGRNESSRPRKNSERVKKTKSTP</sequence>
<accession>A0A834X062</accession>
<feature type="compositionally biased region" description="Basic and acidic residues" evidence="1">
    <location>
        <begin position="1"/>
        <end position="23"/>
    </location>
</feature>
<evidence type="ECO:0000313" key="2">
    <source>
        <dbReference type="EMBL" id="KAF7835746.1"/>
    </source>
</evidence>
<protein>
    <submittedName>
        <fullName evidence="2">Uncharacterized protein</fullName>
    </submittedName>
</protein>